<name>A0A062ULH5_9PROT</name>
<proteinExistence type="predicted"/>
<dbReference type="Proteomes" id="UP000027190">
    <property type="component" value="Unassembled WGS sequence"/>
</dbReference>
<comment type="caution">
    <text evidence="2">The sequence shown here is derived from an EMBL/GenBank/DDBJ whole genome shotgun (WGS) entry which is preliminary data.</text>
</comment>
<evidence type="ECO:0000313" key="3">
    <source>
        <dbReference type="Proteomes" id="UP000027190"/>
    </source>
</evidence>
<dbReference type="AlphaFoldDB" id="A0A062ULH5"/>
<reference evidence="2 3" key="1">
    <citation type="journal article" date="2014" name="Antonie Van Leeuwenhoek">
        <title>Hyphomonas beringensis sp. nov. and Hyphomonas chukchiensis sp. nov., isolated from surface seawater of the Bering Sea and Chukchi Sea.</title>
        <authorList>
            <person name="Li C."/>
            <person name="Lai Q."/>
            <person name="Li G."/>
            <person name="Dong C."/>
            <person name="Wang J."/>
            <person name="Liao Y."/>
            <person name="Shao Z."/>
        </authorList>
    </citation>
    <scope>NUCLEOTIDE SEQUENCE [LARGE SCALE GENOMIC DNA]</scope>
    <source>
        <strain evidence="2 3">BH-BN04-4</strain>
    </source>
</reference>
<protein>
    <submittedName>
        <fullName evidence="2">Uncharacterized protein</fullName>
    </submittedName>
</protein>
<keyword evidence="3" id="KW-1185">Reference proteome</keyword>
<gene>
    <name evidence="2" type="ORF">HY30_04575</name>
</gene>
<sequence length="141" mass="15433">MPVVVIESILFAINSTPVRVEGGQVLWHWSGESIADASVPICLCQDAPLAAFQDAGEANEMKRFTDKFVVVRTNADSVPGNRCPFDRCEYPSAKIADALDLYIEEGSRSEAGKRESSSSMGGWRISPTSVRYPQNLPWAPN</sequence>
<feature type="compositionally biased region" description="Basic and acidic residues" evidence="1">
    <location>
        <begin position="107"/>
        <end position="116"/>
    </location>
</feature>
<organism evidence="2 3">
    <name type="scientific">Hyphomonas chukchiensis</name>
    <dbReference type="NCBI Taxonomy" id="1280947"/>
    <lineage>
        <taxon>Bacteria</taxon>
        <taxon>Pseudomonadati</taxon>
        <taxon>Pseudomonadota</taxon>
        <taxon>Alphaproteobacteria</taxon>
        <taxon>Hyphomonadales</taxon>
        <taxon>Hyphomonadaceae</taxon>
        <taxon>Hyphomonas</taxon>
    </lineage>
</organism>
<accession>A0A062ULH5</accession>
<feature type="region of interest" description="Disordered" evidence="1">
    <location>
        <begin position="107"/>
        <end position="141"/>
    </location>
</feature>
<evidence type="ECO:0000256" key="1">
    <source>
        <dbReference type="SAM" id="MobiDB-lite"/>
    </source>
</evidence>
<evidence type="ECO:0000313" key="2">
    <source>
        <dbReference type="EMBL" id="KCZ57449.1"/>
    </source>
</evidence>
<dbReference type="EMBL" id="AWFG01000030">
    <property type="protein sequence ID" value="KCZ57449.1"/>
    <property type="molecule type" value="Genomic_DNA"/>
</dbReference>